<protein>
    <submittedName>
        <fullName evidence="2">Uncharacterized protein</fullName>
    </submittedName>
</protein>
<organism evidence="1 2">
    <name type="scientific">Plectus sambesii</name>
    <dbReference type="NCBI Taxonomy" id="2011161"/>
    <lineage>
        <taxon>Eukaryota</taxon>
        <taxon>Metazoa</taxon>
        <taxon>Ecdysozoa</taxon>
        <taxon>Nematoda</taxon>
        <taxon>Chromadorea</taxon>
        <taxon>Plectida</taxon>
        <taxon>Plectina</taxon>
        <taxon>Plectoidea</taxon>
        <taxon>Plectidae</taxon>
        <taxon>Plectus</taxon>
    </lineage>
</organism>
<proteinExistence type="predicted"/>
<keyword evidence="1" id="KW-1185">Reference proteome</keyword>
<accession>A0A914VYS9</accession>
<dbReference type="Proteomes" id="UP000887566">
    <property type="component" value="Unplaced"/>
</dbReference>
<dbReference type="AlphaFoldDB" id="A0A914VYS9"/>
<reference evidence="2" key="1">
    <citation type="submission" date="2022-11" db="UniProtKB">
        <authorList>
            <consortium name="WormBaseParasite"/>
        </authorList>
    </citation>
    <scope>IDENTIFICATION</scope>
</reference>
<dbReference type="WBParaSite" id="PSAMB.scaffold2675size21879.g18702.t1">
    <property type="protein sequence ID" value="PSAMB.scaffold2675size21879.g18702.t1"/>
    <property type="gene ID" value="PSAMB.scaffold2675size21879.g18702"/>
</dbReference>
<evidence type="ECO:0000313" key="1">
    <source>
        <dbReference type="Proteomes" id="UP000887566"/>
    </source>
</evidence>
<name>A0A914VYS9_9BILA</name>
<sequence length="101" mass="11213">MQNDSPLVDSTCERWAGAAMATKKAPGEKKRMVVTLVDPNAIEPWVEDFLRRVEENDVNGVKTVVSARRDAVGVHNAVRLESEAEDSCLHLKGEWGTPWLP</sequence>
<evidence type="ECO:0000313" key="2">
    <source>
        <dbReference type="WBParaSite" id="PSAMB.scaffold2675size21879.g18702.t1"/>
    </source>
</evidence>